<accession>A0AAE1A0H4</accession>
<dbReference type="AlphaFoldDB" id="A0AAE1A0H4"/>
<dbReference type="Proteomes" id="UP001283361">
    <property type="component" value="Unassembled WGS sequence"/>
</dbReference>
<comment type="caution">
    <text evidence="2">The sequence shown here is derived from an EMBL/GenBank/DDBJ whole genome shotgun (WGS) entry which is preliminary data.</text>
</comment>
<evidence type="ECO:0000313" key="2">
    <source>
        <dbReference type="EMBL" id="KAK3778271.1"/>
    </source>
</evidence>
<sequence>MIAAEIRDSNPDLGFQPQKVGTRGSHHTRRPRQNVAIFTQYISWLFAQMLKSTWQIFAGEAWYGSLGEHNQSGDLDIRKRLCPLSLGKPEQSAPWVHRDEGLKVREVSGTGHRRPGKPQGLSAVKGTGYWSGSRPHSRSDNQTLSPLPSAASTFLLQPFYFSVKCCTFTEIQIGMLEGDSLLFVMCLRLYHLRLNQPHSTYSQPTRLFTVYDESKKVSCDPCFLSRRRRKQFIGYIEQVKLVASAAVLRVNKQISA</sequence>
<organism evidence="2 3">
    <name type="scientific">Elysia crispata</name>
    <name type="common">lettuce slug</name>
    <dbReference type="NCBI Taxonomy" id="231223"/>
    <lineage>
        <taxon>Eukaryota</taxon>
        <taxon>Metazoa</taxon>
        <taxon>Spiralia</taxon>
        <taxon>Lophotrochozoa</taxon>
        <taxon>Mollusca</taxon>
        <taxon>Gastropoda</taxon>
        <taxon>Heterobranchia</taxon>
        <taxon>Euthyneura</taxon>
        <taxon>Panpulmonata</taxon>
        <taxon>Sacoglossa</taxon>
        <taxon>Placobranchoidea</taxon>
        <taxon>Plakobranchidae</taxon>
        <taxon>Elysia</taxon>
    </lineage>
</organism>
<feature type="region of interest" description="Disordered" evidence="1">
    <location>
        <begin position="1"/>
        <end position="31"/>
    </location>
</feature>
<name>A0AAE1A0H4_9GAST</name>
<gene>
    <name evidence="2" type="ORF">RRG08_060197</name>
</gene>
<reference evidence="2" key="1">
    <citation type="journal article" date="2023" name="G3 (Bethesda)">
        <title>A reference genome for the long-term kleptoplast-retaining sea slug Elysia crispata morphotype clarki.</title>
        <authorList>
            <person name="Eastman K.E."/>
            <person name="Pendleton A.L."/>
            <person name="Shaikh M.A."/>
            <person name="Suttiyut T."/>
            <person name="Ogas R."/>
            <person name="Tomko P."/>
            <person name="Gavelis G."/>
            <person name="Widhalm J.R."/>
            <person name="Wisecaver J.H."/>
        </authorList>
    </citation>
    <scope>NUCLEOTIDE SEQUENCE</scope>
    <source>
        <strain evidence="2">ECLA1</strain>
    </source>
</reference>
<dbReference type="EMBL" id="JAWDGP010002984">
    <property type="protein sequence ID" value="KAK3778271.1"/>
    <property type="molecule type" value="Genomic_DNA"/>
</dbReference>
<evidence type="ECO:0000313" key="3">
    <source>
        <dbReference type="Proteomes" id="UP001283361"/>
    </source>
</evidence>
<proteinExistence type="predicted"/>
<protein>
    <submittedName>
        <fullName evidence="2">Uncharacterized protein</fullName>
    </submittedName>
</protein>
<keyword evidence="3" id="KW-1185">Reference proteome</keyword>
<evidence type="ECO:0000256" key="1">
    <source>
        <dbReference type="SAM" id="MobiDB-lite"/>
    </source>
</evidence>
<feature type="compositionally biased region" description="Basic and acidic residues" evidence="1">
    <location>
        <begin position="1"/>
        <end position="10"/>
    </location>
</feature>
<feature type="region of interest" description="Disordered" evidence="1">
    <location>
        <begin position="108"/>
        <end position="144"/>
    </location>
</feature>